<dbReference type="GO" id="GO:0005886">
    <property type="term" value="C:plasma membrane"/>
    <property type="evidence" value="ECO:0007669"/>
    <property type="project" value="UniProtKB-SubCell"/>
</dbReference>
<proteinExistence type="predicted"/>
<dbReference type="GO" id="GO:0042783">
    <property type="term" value="P:symbiont-mediated evasion of host immune response"/>
    <property type="evidence" value="ECO:0007669"/>
    <property type="project" value="InterPro"/>
</dbReference>
<keyword evidence="6" id="KW-0449">Lipoprotein</keyword>
<keyword evidence="4" id="KW-0472">Membrane</keyword>
<comment type="subcellular location">
    <subcellularLocation>
        <location evidence="1">Cell membrane</location>
        <topology evidence="1">Lipid-anchor</topology>
        <topology evidence="1">GPI-anchor</topology>
    </subcellularLocation>
</comment>
<evidence type="ECO:0000256" key="2">
    <source>
        <dbReference type="ARBA" id="ARBA00022475"/>
    </source>
</evidence>
<evidence type="ECO:0000256" key="5">
    <source>
        <dbReference type="ARBA" id="ARBA00023180"/>
    </source>
</evidence>
<evidence type="ECO:0000313" key="9">
    <source>
        <dbReference type="EMBL" id="APD73585.1"/>
    </source>
</evidence>
<evidence type="ECO:0000256" key="4">
    <source>
        <dbReference type="ARBA" id="ARBA00023136"/>
    </source>
</evidence>
<keyword evidence="2" id="KW-1003">Cell membrane</keyword>
<keyword evidence="5" id="KW-0325">Glycoprotein</keyword>
<organism evidence="9">
    <name type="scientific">Trypanosoma brucei</name>
    <dbReference type="NCBI Taxonomy" id="5691"/>
    <lineage>
        <taxon>Eukaryota</taxon>
        <taxon>Discoba</taxon>
        <taxon>Euglenozoa</taxon>
        <taxon>Kinetoplastea</taxon>
        <taxon>Metakinetoplastina</taxon>
        <taxon>Trypanosomatida</taxon>
        <taxon>Trypanosomatidae</taxon>
        <taxon>Trypanosoma</taxon>
    </lineage>
</organism>
<dbReference type="VEuPathDB" id="TriTrypDB:Tb11.v5.0935"/>
<dbReference type="VEuPathDB" id="TriTrypDB:Tb1125.Tb11.v5.0918"/>
<dbReference type="GO" id="GO:0098552">
    <property type="term" value="C:side of membrane"/>
    <property type="evidence" value="ECO:0007669"/>
    <property type="project" value="UniProtKB-KW"/>
</dbReference>
<name>A0A1J0R6U8_9TRYP</name>
<dbReference type="VEuPathDB" id="TriTrypDB:Tb427_000632500"/>
<evidence type="ECO:0000256" key="7">
    <source>
        <dbReference type="SAM" id="SignalP"/>
    </source>
</evidence>
<dbReference type="SUPFAM" id="SSF58087">
    <property type="entry name" value="Variant surface glycoprotein (N-terminal domain)"/>
    <property type="match status" value="1"/>
</dbReference>
<evidence type="ECO:0000256" key="6">
    <source>
        <dbReference type="ARBA" id="ARBA00023288"/>
    </source>
</evidence>
<dbReference type="Pfam" id="PF00913">
    <property type="entry name" value="Trypan_glycop"/>
    <property type="match status" value="1"/>
</dbReference>
<protein>
    <submittedName>
        <fullName evidence="9">Variant surface glycoprotein 1125.1368</fullName>
    </submittedName>
</protein>
<reference evidence="9" key="1">
    <citation type="submission" date="2016-08" db="EMBL/GenBank/DDBJ databases">
        <title>VSG repertoire of Trypanosoma brucei EATRO 1125.</title>
        <authorList>
            <person name="Cross G.A."/>
        </authorList>
    </citation>
    <scope>NUCLEOTIDE SEQUENCE</scope>
    <source>
        <strain evidence="9">EATRO 1125</strain>
    </source>
</reference>
<keyword evidence="3" id="KW-0336">GPI-anchor</keyword>
<feature type="domain" description="Trypanosome variant surface glycoprotein A-type N-terminal" evidence="8">
    <location>
        <begin position="18"/>
        <end position="377"/>
    </location>
</feature>
<dbReference type="Gene3D" id="1.10.470.10">
    <property type="entry name" value="Variant Surface Glycoprotein, subunit A, domain 2"/>
    <property type="match status" value="1"/>
</dbReference>
<evidence type="ECO:0000256" key="3">
    <source>
        <dbReference type="ARBA" id="ARBA00022622"/>
    </source>
</evidence>
<evidence type="ECO:0000256" key="1">
    <source>
        <dbReference type="ARBA" id="ARBA00004609"/>
    </source>
</evidence>
<dbReference type="Gene3D" id="3.90.150.10">
    <property type="entry name" value="Variant Surface Glycoprotein, subunit A domain 1"/>
    <property type="match status" value="1"/>
</dbReference>
<sequence>MRPSRLKTIGIAVTAAFLVLSQQGTPTANHGLKREAWEPLCLMSVDLDGVASNALDAATAVAATALGLEKEALRGQVYLAAKPDDPDNNKLAVLSAYQQTAAYGIVNNLKDAGLEKALEATQTTSYLKGKIDEWLNIAQQTKGASHGCLARRSGGTAVAQAGKSIDGVSCPLAQTKLVKKATKATKLTDKGFSGLRDPGAETGDHQDASSACRLMHYDDTNGLVKTDPNNADSKMDYIDGYIHVSSAAGNKAVLAFGGSDAKPEASRHPAWAAAYAAVQNELKPTAEEYTNKTDKLTADAEAEALFALIVSADKPRESTAVQAYKTQLFTASTADEVKRLMTKVATFKLPSKFGDKGKDTLLGEITEVNVLAALLADFQLKMHKI</sequence>
<feature type="signal peptide" evidence="7">
    <location>
        <begin position="1"/>
        <end position="21"/>
    </location>
</feature>
<dbReference type="InterPro" id="IPR001812">
    <property type="entry name" value="Trypano_VSG_A_N_dom"/>
</dbReference>
<keyword evidence="7" id="KW-0732">Signal</keyword>
<accession>A0A1J0R6U8</accession>
<dbReference type="EMBL" id="KX699629">
    <property type="protein sequence ID" value="APD73585.1"/>
    <property type="molecule type" value="Genomic_DNA"/>
</dbReference>
<dbReference type="AlphaFoldDB" id="A0A1J0R6U8"/>
<feature type="chain" id="PRO_5012904578" evidence="7">
    <location>
        <begin position="22"/>
        <end position="385"/>
    </location>
</feature>
<evidence type="ECO:0000259" key="8">
    <source>
        <dbReference type="Pfam" id="PF00913"/>
    </source>
</evidence>